<feature type="transmembrane region" description="Helical" evidence="7">
    <location>
        <begin position="143"/>
        <end position="162"/>
    </location>
</feature>
<keyword evidence="10" id="KW-1185">Reference proteome</keyword>
<keyword evidence="3" id="KW-1003">Cell membrane</keyword>
<evidence type="ECO:0000313" key="10">
    <source>
        <dbReference type="Proteomes" id="UP000520767"/>
    </source>
</evidence>
<feature type="transmembrane region" description="Helical" evidence="7">
    <location>
        <begin position="54"/>
        <end position="74"/>
    </location>
</feature>
<dbReference type="EMBL" id="JACHJQ010000007">
    <property type="protein sequence ID" value="MBB4910392.1"/>
    <property type="molecule type" value="Genomic_DNA"/>
</dbReference>
<evidence type="ECO:0000256" key="3">
    <source>
        <dbReference type="ARBA" id="ARBA00022475"/>
    </source>
</evidence>
<dbReference type="Proteomes" id="UP000520767">
    <property type="component" value="Unassembled WGS sequence"/>
</dbReference>
<feature type="transmembrane region" description="Helical" evidence="7">
    <location>
        <begin position="194"/>
        <end position="217"/>
    </location>
</feature>
<keyword evidence="4 7" id="KW-0812">Transmembrane</keyword>
<dbReference type="GO" id="GO:0005886">
    <property type="term" value="C:plasma membrane"/>
    <property type="evidence" value="ECO:0007669"/>
    <property type="project" value="UniProtKB-SubCell"/>
</dbReference>
<feature type="transmembrane region" description="Helical" evidence="7">
    <location>
        <begin position="111"/>
        <end position="131"/>
    </location>
</feature>
<name>A0A7W7VHD6_9PSEU</name>
<comment type="similarity">
    <text evidence="2">Belongs to the EamA transporter family.</text>
</comment>
<feature type="transmembrane region" description="Helical" evidence="7">
    <location>
        <begin position="237"/>
        <end position="257"/>
    </location>
</feature>
<feature type="domain" description="EamA" evidence="8">
    <location>
        <begin position="169"/>
        <end position="311"/>
    </location>
</feature>
<comment type="caution">
    <text evidence="9">The sequence shown here is derived from an EMBL/GenBank/DDBJ whole genome shotgun (WGS) entry which is preliminary data.</text>
</comment>
<evidence type="ECO:0000256" key="4">
    <source>
        <dbReference type="ARBA" id="ARBA00022692"/>
    </source>
</evidence>
<protein>
    <submittedName>
        <fullName evidence="9">Drug/metabolite transporter (DMT)-like permease</fullName>
    </submittedName>
</protein>
<gene>
    <name evidence="9" type="ORF">FHR82_006650</name>
</gene>
<dbReference type="RefSeq" id="WP_184814445.1">
    <property type="nucleotide sequence ID" value="NZ_JACHJQ010000007.1"/>
</dbReference>
<evidence type="ECO:0000256" key="5">
    <source>
        <dbReference type="ARBA" id="ARBA00022989"/>
    </source>
</evidence>
<proteinExistence type="inferred from homology"/>
<organism evidence="9 10">
    <name type="scientific">Actinophytocola algeriensis</name>
    <dbReference type="NCBI Taxonomy" id="1768010"/>
    <lineage>
        <taxon>Bacteria</taxon>
        <taxon>Bacillati</taxon>
        <taxon>Actinomycetota</taxon>
        <taxon>Actinomycetes</taxon>
        <taxon>Pseudonocardiales</taxon>
        <taxon>Pseudonocardiaceae</taxon>
    </lineage>
</organism>
<evidence type="ECO:0000256" key="7">
    <source>
        <dbReference type="SAM" id="Phobius"/>
    </source>
</evidence>
<evidence type="ECO:0000259" key="8">
    <source>
        <dbReference type="Pfam" id="PF00892"/>
    </source>
</evidence>
<dbReference type="AlphaFoldDB" id="A0A7W7VHD6"/>
<keyword evidence="5 7" id="KW-1133">Transmembrane helix</keyword>
<dbReference type="InterPro" id="IPR000620">
    <property type="entry name" value="EamA_dom"/>
</dbReference>
<dbReference type="InterPro" id="IPR037185">
    <property type="entry name" value="EmrE-like"/>
</dbReference>
<dbReference type="Pfam" id="PF00892">
    <property type="entry name" value="EamA"/>
    <property type="match status" value="2"/>
</dbReference>
<feature type="transmembrane region" description="Helical" evidence="7">
    <location>
        <begin position="269"/>
        <end position="289"/>
    </location>
</feature>
<feature type="transmembrane region" description="Helical" evidence="7">
    <location>
        <begin position="86"/>
        <end position="105"/>
    </location>
</feature>
<sequence length="331" mass="34570">MTTTVTTQPITSATSQPSTTVTRGTVLIVLASICFGTSGPLVKPAMDAGLSPQQVVSFRIGLAAALLLVFVAATRPKLLRLRRSDLPLLLGYGLVGVALVQFLYFAAVSRIPIGVALLLEFTSPVLVALWVRFVRRVILPARMWVGTALALVGLAMVAEVWQGLRLDALGLLFGVAAALCAAAYFLIGERGVSTLPALGLVTWGMVIGAVAVAVVAPPWSLPGDIMASDTDFGGLTVPVWTLLVTCAVVSTAMAYLLSISAMRYLPANVVSVIALCEPIVAITLAWLVLGQALTLVQVLGAGVLLVGATIVQLASRKPKVVLTEDEVHPQV</sequence>
<feature type="transmembrane region" description="Helical" evidence="7">
    <location>
        <begin position="21"/>
        <end position="42"/>
    </location>
</feature>
<accession>A0A7W7VHD6</accession>
<reference evidence="9 10" key="1">
    <citation type="submission" date="2020-08" db="EMBL/GenBank/DDBJ databases">
        <title>Genomic Encyclopedia of Type Strains, Phase III (KMG-III): the genomes of soil and plant-associated and newly described type strains.</title>
        <authorList>
            <person name="Whitman W."/>
        </authorList>
    </citation>
    <scope>NUCLEOTIDE SEQUENCE [LARGE SCALE GENOMIC DNA]</scope>
    <source>
        <strain evidence="9 10">CECT 8960</strain>
    </source>
</reference>
<feature type="domain" description="EamA" evidence="8">
    <location>
        <begin position="23"/>
        <end position="157"/>
    </location>
</feature>
<feature type="transmembrane region" description="Helical" evidence="7">
    <location>
        <begin position="168"/>
        <end position="187"/>
    </location>
</feature>
<evidence type="ECO:0000256" key="2">
    <source>
        <dbReference type="ARBA" id="ARBA00007362"/>
    </source>
</evidence>
<dbReference type="PANTHER" id="PTHR42920:SF5">
    <property type="entry name" value="EAMA DOMAIN-CONTAINING PROTEIN"/>
    <property type="match status" value="1"/>
</dbReference>
<feature type="transmembrane region" description="Helical" evidence="7">
    <location>
        <begin position="295"/>
        <end position="314"/>
    </location>
</feature>
<evidence type="ECO:0000256" key="6">
    <source>
        <dbReference type="ARBA" id="ARBA00023136"/>
    </source>
</evidence>
<comment type="subcellular location">
    <subcellularLocation>
        <location evidence="1">Cell membrane</location>
        <topology evidence="1">Multi-pass membrane protein</topology>
    </subcellularLocation>
</comment>
<keyword evidence="6 7" id="KW-0472">Membrane</keyword>
<dbReference type="SUPFAM" id="SSF103481">
    <property type="entry name" value="Multidrug resistance efflux transporter EmrE"/>
    <property type="match status" value="2"/>
</dbReference>
<dbReference type="PANTHER" id="PTHR42920">
    <property type="entry name" value="OS03G0707200 PROTEIN-RELATED"/>
    <property type="match status" value="1"/>
</dbReference>
<dbReference type="InterPro" id="IPR051258">
    <property type="entry name" value="Diverse_Substrate_Transporter"/>
</dbReference>
<evidence type="ECO:0000256" key="1">
    <source>
        <dbReference type="ARBA" id="ARBA00004651"/>
    </source>
</evidence>
<evidence type="ECO:0000313" key="9">
    <source>
        <dbReference type="EMBL" id="MBB4910392.1"/>
    </source>
</evidence>